<keyword evidence="1" id="KW-0732">Signal</keyword>
<evidence type="ECO:0000256" key="1">
    <source>
        <dbReference type="SAM" id="SignalP"/>
    </source>
</evidence>
<accession>A0A9D1EPV8</accession>
<dbReference type="GO" id="GO:1990281">
    <property type="term" value="C:efflux pump complex"/>
    <property type="evidence" value="ECO:0007669"/>
    <property type="project" value="TreeGrafter"/>
</dbReference>
<sequence>MKIKKALLLITAAAVSAACLSGCYFLPDEEEVYDPPVVKASEVSYTTTTAQLKDLVKQVVSAGTITSGTQSDARFTEYGGNIKQVYVAAGDTVEQGQLLAEIETYELDQEITIKELELEREKLEYAIAVEQNESINVQSKEQLDIDLMQNELDKLYAEKEASYLYAEVSGTVSYVKTLSPGDWVNAGEVLVTIIDITDLYIDISPTTEVAEFLIGRPITIRYDGNYYDGEIVSNKSGQQWDPETESMLVDEAGEPITVERGDGVRVAFKDSIPESSAVGNIADAVLVLDSRENVIVISANLVKTVNGQDVVYVFKDNERVQTPVTLGLQSGSSVEITSGLEVGDEIIIR</sequence>
<dbReference type="PROSITE" id="PS51257">
    <property type="entry name" value="PROKAR_LIPOPROTEIN"/>
    <property type="match status" value="1"/>
</dbReference>
<gene>
    <name evidence="3" type="ORF">IAD01_06330</name>
</gene>
<organism evidence="3 4">
    <name type="scientific">Candidatus Faeciplasma gallinarum</name>
    <dbReference type="NCBI Taxonomy" id="2840799"/>
    <lineage>
        <taxon>Bacteria</taxon>
        <taxon>Bacillati</taxon>
        <taxon>Bacillota</taxon>
        <taxon>Clostridia</taxon>
        <taxon>Eubacteriales</taxon>
        <taxon>Oscillospiraceae</taxon>
        <taxon>Oscillospiraceae incertae sedis</taxon>
        <taxon>Candidatus Faeciplasma</taxon>
    </lineage>
</organism>
<dbReference type="InterPro" id="IPR058649">
    <property type="entry name" value="CzcB_C"/>
</dbReference>
<dbReference type="Pfam" id="PF25975">
    <property type="entry name" value="CzcB_C"/>
    <property type="match status" value="1"/>
</dbReference>
<dbReference type="AlphaFoldDB" id="A0A9D1EPV8"/>
<reference evidence="3" key="1">
    <citation type="submission" date="2020-10" db="EMBL/GenBank/DDBJ databases">
        <authorList>
            <person name="Gilroy R."/>
        </authorList>
    </citation>
    <scope>NUCLEOTIDE SEQUENCE</scope>
    <source>
        <strain evidence="3">CHK157-1446</strain>
    </source>
</reference>
<feature type="domain" description="CzcB-like C-terminal circularly permuted SH3-like" evidence="2">
    <location>
        <begin position="296"/>
        <end position="347"/>
    </location>
</feature>
<evidence type="ECO:0000313" key="3">
    <source>
        <dbReference type="EMBL" id="HIS25000.1"/>
    </source>
</evidence>
<protein>
    <submittedName>
        <fullName evidence="3">HlyD family efflux transporter periplasmic adaptor subunit</fullName>
    </submittedName>
</protein>
<feature type="chain" id="PRO_5039579242" evidence="1">
    <location>
        <begin position="18"/>
        <end position="349"/>
    </location>
</feature>
<dbReference type="PANTHER" id="PTHR30469">
    <property type="entry name" value="MULTIDRUG RESISTANCE PROTEIN MDTA"/>
    <property type="match status" value="1"/>
</dbReference>
<name>A0A9D1EPV8_9FIRM</name>
<proteinExistence type="predicted"/>
<dbReference type="PANTHER" id="PTHR30469:SF15">
    <property type="entry name" value="HLYD FAMILY OF SECRETION PROTEINS"/>
    <property type="match status" value="1"/>
</dbReference>
<dbReference type="Proteomes" id="UP000823982">
    <property type="component" value="Unassembled WGS sequence"/>
</dbReference>
<dbReference type="EMBL" id="DVIR01000056">
    <property type="protein sequence ID" value="HIS25000.1"/>
    <property type="molecule type" value="Genomic_DNA"/>
</dbReference>
<feature type="signal peptide" evidence="1">
    <location>
        <begin position="1"/>
        <end position="17"/>
    </location>
</feature>
<comment type="caution">
    <text evidence="3">The sequence shown here is derived from an EMBL/GenBank/DDBJ whole genome shotgun (WGS) entry which is preliminary data.</text>
</comment>
<reference evidence="3" key="2">
    <citation type="journal article" date="2021" name="PeerJ">
        <title>Extensive microbial diversity within the chicken gut microbiome revealed by metagenomics and culture.</title>
        <authorList>
            <person name="Gilroy R."/>
            <person name="Ravi A."/>
            <person name="Getino M."/>
            <person name="Pursley I."/>
            <person name="Horton D.L."/>
            <person name="Alikhan N.F."/>
            <person name="Baker D."/>
            <person name="Gharbi K."/>
            <person name="Hall N."/>
            <person name="Watson M."/>
            <person name="Adriaenssens E.M."/>
            <person name="Foster-Nyarko E."/>
            <person name="Jarju S."/>
            <person name="Secka A."/>
            <person name="Antonio M."/>
            <person name="Oren A."/>
            <person name="Chaudhuri R.R."/>
            <person name="La Ragione R."/>
            <person name="Hildebrand F."/>
            <person name="Pallen M.J."/>
        </authorList>
    </citation>
    <scope>NUCLEOTIDE SEQUENCE</scope>
    <source>
        <strain evidence="3">CHK157-1446</strain>
    </source>
</reference>
<dbReference type="Gene3D" id="2.40.50.100">
    <property type="match status" value="1"/>
</dbReference>
<dbReference type="SUPFAM" id="SSF111369">
    <property type="entry name" value="HlyD-like secretion proteins"/>
    <property type="match status" value="1"/>
</dbReference>
<evidence type="ECO:0000259" key="2">
    <source>
        <dbReference type="Pfam" id="PF25975"/>
    </source>
</evidence>
<evidence type="ECO:0000313" key="4">
    <source>
        <dbReference type="Proteomes" id="UP000823982"/>
    </source>
</evidence>
<dbReference type="GO" id="GO:0015562">
    <property type="term" value="F:efflux transmembrane transporter activity"/>
    <property type="evidence" value="ECO:0007669"/>
    <property type="project" value="TreeGrafter"/>
</dbReference>
<dbReference type="Gene3D" id="2.40.420.20">
    <property type="match status" value="1"/>
</dbReference>